<comment type="caution">
    <text evidence="1">The sequence shown here is derived from an EMBL/GenBank/DDBJ whole genome shotgun (WGS) entry which is preliminary data.</text>
</comment>
<name>A0ABD3HVV3_9MARC</name>
<protein>
    <submittedName>
        <fullName evidence="1">Uncharacterized protein</fullName>
    </submittedName>
</protein>
<evidence type="ECO:0000313" key="1">
    <source>
        <dbReference type="EMBL" id="KAL3695056.1"/>
    </source>
</evidence>
<sequence>MSVNDSVLDKIEQELVNGYGLFQVYFDPQRPRVGSVCIINVLYLFHLAGRDGSVTRPSEEFILNLLNLLQHRGYRRGIVYYISSEAFLVQLASEDFGLRYVRDARQLRLGSRAAH</sequence>
<dbReference type="AlphaFoldDB" id="A0ABD3HVV3"/>
<evidence type="ECO:0000313" key="2">
    <source>
        <dbReference type="Proteomes" id="UP001633002"/>
    </source>
</evidence>
<organism evidence="1 2">
    <name type="scientific">Riccia sorocarpa</name>
    <dbReference type="NCBI Taxonomy" id="122646"/>
    <lineage>
        <taxon>Eukaryota</taxon>
        <taxon>Viridiplantae</taxon>
        <taxon>Streptophyta</taxon>
        <taxon>Embryophyta</taxon>
        <taxon>Marchantiophyta</taxon>
        <taxon>Marchantiopsida</taxon>
        <taxon>Marchantiidae</taxon>
        <taxon>Marchantiales</taxon>
        <taxon>Ricciaceae</taxon>
        <taxon>Riccia</taxon>
    </lineage>
</organism>
<keyword evidence="2" id="KW-1185">Reference proteome</keyword>
<accession>A0ABD3HVV3</accession>
<proteinExistence type="predicted"/>
<dbReference type="EMBL" id="JBJQOH010000003">
    <property type="protein sequence ID" value="KAL3695056.1"/>
    <property type="molecule type" value="Genomic_DNA"/>
</dbReference>
<reference evidence="1 2" key="1">
    <citation type="submission" date="2024-09" db="EMBL/GenBank/DDBJ databases">
        <title>Chromosome-scale assembly of Riccia sorocarpa.</title>
        <authorList>
            <person name="Paukszto L."/>
        </authorList>
    </citation>
    <scope>NUCLEOTIDE SEQUENCE [LARGE SCALE GENOMIC DNA]</scope>
    <source>
        <strain evidence="1">LP-2024</strain>
        <tissue evidence="1">Aerial parts of the thallus</tissue>
    </source>
</reference>
<dbReference type="Proteomes" id="UP001633002">
    <property type="component" value="Unassembled WGS sequence"/>
</dbReference>
<gene>
    <name evidence="1" type="ORF">R1sor_008707</name>
</gene>